<sequence length="37" mass="4253">MQRSNELIGRGVFSRPGFGRGNGCEPLVWEWLSSDWQ</sequence>
<dbReference type="PATRIC" id="fig|595434.4.peg.4760"/>
<dbReference type="STRING" id="595434.RISK_005019"/>
<gene>
    <name evidence="1" type="ORF">RISK_005019</name>
</gene>
<protein>
    <submittedName>
        <fullName evidence="1">Uncharacterized protein</fullName>
    </submittedName>
</protein>
<reference evidence="1" key="1">
    <citation type="submission" date="2015-05" db="EMBL/GenBank/DDBJ databases">
        <title>Permanent draft genome of Rhodopirellula islandicus K833.</title>
        <authorList>
            <person name="Kizina J."/>
            <person name="Richter M."/>
            <person name="Glockner F.O."/>
            <person name="Harder J."/>
        </authorList>
    </citation>
    <scope>NUCLEOTIDE SEQUENCE [LARGE SCALE GENOMIC DNA]</scope>
    <source>
        <strain evidence="1">K833</strain>
    </source>
</reference>
<dbReference type="EMBL" id="LECT01000042">
    <property type="protein sequence ID" value="KLU03049.1"/>
    <property type="molecule type" value="Genomic_DNA"/>
</dbReference>
<evidence type="ECO:0000313" key="2">
    <source>
        <dbReference type="Proteomes" id="UP000036367"/>
    </source>
</evidence>
<organism evidence="1 2">
    <name type="scientific">Rhodopirellula islandica</name>
    <dbReference type="NCBI Taxonomy" id="595434"/>
    <lineage>
        <taxon>Bacteria</taxon>
        <taxon>Pseudomonadati</taxon>
        <taxon>Planctomycetota</taxon>
        <taxon>Planctomycetia</taxon>
        <taxon>Pirellulales</taxon>
        <taxon>Pirellulaceae</taxon>
        <taxon>Rhodopirellula</taxon>
    </lineage>
</organism>
<evidence type="ECO:0000313" key="1">
    <source>
        <dbReference type="EMBL" id="KLU03049.1"/>
    </source>
</evidence>
<name>A0A0J1EBW7_RHOIS</name>
<dbReference type="Proteomes" id="UP000036367">
    <property type="component" value="Unassembled WGS sequence"/>
</dbReference>
<accession>A0A0J1EBW7</accession>
<keyword evidence="2" id="KW-1185">Reference proteome</keyword>
<dbReference type="AlphaFoldDB" id="A0A0J1EBW7"/>
<comment type="caution">
    <text evidence="1">The sequence shown here is derived from an EMBL/GenBank/DDBJ whole genome shotgun (WGS) entry which is preliminary data.</text>
</comment>
<proteinExistence type="predicted"/>